<evidence type="ECO:0000313" key="2">
    <source>
        <dbReference type="EMBL" id="KAK5916780.1"/>
    </source>
</evidence>
<keyword evidence="1" id="KW-0175">Coiled coil</keyword>
<evidence type="ECO:0000313" key="3">
    <source>
        <dbReference type="Proteomes" id="UP001331515"/>
    </source>
</evidence>
<feature type="coiled-coil region" evidence="1">
    <location>
        <begin position="58"/>
        <end position="92"/>
    </location>
</feature>
<evidence type="ECO:0000256" key="1">
    <source>
        <dbReference type="SAM" id="Coils"/>
    </source>
</evidence>
<comment type="caution">
    <text evidence="2">The sequence shown here is derived from an EMBL/GenBank/DDBJ whole genome shotgun (WGS) entry which is preliminary data.</text>
</comment>
<keyword evidence="3" id="KW-1185">Reference proteome</keyword>
<name>A0AAN8D8H2_CHAGU</name>
<protein>
    <submittedName>
        <fullName evidence="2">Uncharacterized protein</fullName>
    </submittedName>
</protein>
<dbReference type="Proteomes" id="UP001331515">
    <property type="component" value="Unassembled WGS sequence"/>
</dbReference>
<proteinExistence type="predicted"/>
<sequence>MAEMAVTEELCQVQEQASHFQTQFNEEELKNSNHAKTKSTSKELIETMAQNTLLRKQVSDLTVEKQQQASKIVDLEQNSNSANETIKGLEQKTEQDKDVDLINQTRDLRSELSQKDQTIVHLCEDINDITAKYNDACFEREDLQGQNSKIQAEICDLKENVERREASNKIEVEVLQEEVVYATEEVERLTKVLDEQNSLLQEQTAQKDIMIQNLQQKVTFSK</sequence>
<reference evidence="2 3" key="1">
    <citation type="journal article" date="2023" name="Mol. Biol. Evol.">
        <title>Genomics of Secondarily Temperate Adaptation in the Only Non-Antarctic Icefish.</title>
        <authorList>
            <person name="Rivera-Colon A.G."/>
            <person name="Rayamajhi N."/>
            <person name="Minhas B.F."/>
            <person name="Madrigal G."/>
            <person name="Bilyk K.T."/>
            <person name="Yoon V."/>
            <person name="Hune M."/>
            <person name="Gregory S."/>
            <person name="Cheng C.H.C."/>
            <person name="Catchen J.M."/>
        </authorList>
    </citation>
    <scope>NUCLEOTIDE SEQUENCE [LARGE SCALE GENOMIC DNA]</scope>
    <source>
        <tissue evidence="2">White muscle</tissue>
    </source>
</reference>
<gene>
    <name evidence="2" type="ORF">CgunFtcFv8_011728</name>
</gene>
<dbReference type="EMBL" id="JAURVH010001526">
    <property type="protein sequence ID" value="KAK5916780.1"/>
    <property type="molecule type" value="Genomic_DNA"/>
</dbReference>
<feature type="coiled-coil region" evidence="1">
    <location>
        <begin position="158"/>
        <end position="206"/>
    </location>
</feature>
<accession>A0AAN8D8H2</accession>
<organism evidence="2 3">
    <name type="scientific">Champsocephalus gunnari</name>
    <name type="common">Mackerel icefish</name>
    <dbReference type="NCBI Taxonomy" id="52237"/>
    <lineage>
        <taxon>Eukaryota</taxon>
        <taxon>Metazoa</taxon>
        <taxon>Chordata</taxon>
        <taxon>Craniata</taxon>
        <taxon>Vertebrata</taxon>
        <taxon>Euteleostomi</taxon>
        <taxon>Actinopterygii</taxon>
        <taxon>Neopterygii</taxon>
        <taxon>Teleostei</taxon>
        <taxon>Neoteleostei</taxon>
        <taxon>Acanthomorphata</taxon>
        <taxon>Eupercaria</taxon>
        <taxon>Perciformes</taxon>
        <taxon>Notothenioidei</taxon>
        <taxon>Channichthyidae</taxon>
        <taxon>Champsocephalus</taxon>
    </lineage>
</organism>
<dbReference type="AlphaFoldDB" id="A0AAN8D8H2"/>